<dbReference type="Gramene" id="ABP00742">
    <property type="protein sequence ID" value="ABP00742"/>
    <property type="gene ID" value="OSTLU_94013"/>
</dbReference>
<evidence type="ECO:0000313" key="3">
    <source>
        <dbReference type="Proteomes" id="UP000001568"/>
    </source>
</evidence>
<keyword evidence="3" id="KW-1185">Reference proteome</keyword>
<name>A4SAF1_OSTLU</name>
<dbReference type="KEGG" id="olu:OSTLU_94013"/>
<feature type="region of interest" description="Disordered" evidence="1">
    <location>
        <begin position="1"/>
        <end position="49"/>
    </location>
</feature>
<evidence type="ECO:0000256" key="1">
    <source>
        <dbReference type="SAM" id="MobiDB-lite"/>
    </source>
</evidence>
<reference evidence="2 3" key="1">
    <citation type="journal article" date="2007" name="Proc. Natl. Acad. Sci. U.S.A.">
        <title>The tiny eukaryote Ostreococcus provides genomic insights into the paradox of plankton speciation.</title>
        <authorList>
            <person name="Palenik B."/>
            <person name="Grimwood J."/>
            <person name="Aerts A."/>
            <person name="Rouze P."/>
            <person name="Salamov A."/>
            <person name="Putnam N."/>
            <person name="Dupont C."/>
            <person name="Jorgensen R."/>
            <person name="Derelle E."/>
            <person name="Rombauts S."/>
            <person name="Zhou K."/>
            <person name="Otillar R."/>
            <person name="Merchant S.S."/>
            <person name="Podell S."/>
            <person name="Gaasterland T."/>
            <person name="Napoli C."/>
            <person name="Gendler K."/>
            <person name="Manuell A."/>
            <person name="Tai V."/>
            <person name="Vallon O."/>
            <person name="Piganeau G."/>
            <person name="Jancek S."/>
            <person name="Heijde M."/>
            <person name="Jabbari K."/>
            <person name="Bowler C."/>
            <person name="Lohr M."/>
            <person name="Robbens S."/>
            <person name="Werner G."/>
            <person name="Dubchak I."/>
            <person name="Pazour G.J."/>
            <person name="Ren Q."/>
            <person name="Paulsen I."/>
            <person name="Delwiche C."/>
            <person name="Schmutz J."/>
            <person name="Rokhsar D."/>
            <person name="Van de Peer Y."/>
            <person name="Moreau H."/>
            <person name="Grigoriev I.V."/>
        </authorList>
    </citation>
    <scope>NUCLEOTIDE SEQUENCE [LARGE SCALE GENOMIC DNA]</scope>
    <source>
        <strain evidence="2 3">CCE9901</strain>
    </source>
</reference>
<dbReference type="Proteomes" id="UP000001568">
    <property type="component" value="Chromosome 19"/>
</dbReference>
<dbReference type="HOGENOM" id="CLU_1257909_0_0_1"/>
<dbReference type="OMA" id="VFTACWN"/>
<evidence type="ECO:0000313" key="2">
    <source>
        <dbReference type="EMBL" id="ABP00742.1"/>
    </source>
</evidence>
<dbReference type="PANTHER" id="PTHR34118:SF1">
    <property type="entry name" value="NF-KAPPA-B INHIBITOR-LIKE PROTEIN"/>
    <property type="match status" value="1"/>
</dbReference>
<dbReference type="GeneID" id="5006433"/>
<dbReference type="PANTHER" id="PTHR34118">
    <property type="entry name" value="NF-KAPPA-B INHIBITOR-LIKE PROTEIN-RELATED"/>
    <property type="match status" value="1"/>
</dbReference>
<sequence length="220" mass="23815">MRSSSTSRSTRTDARALGRAARAPNANRRNPRRGNIATPRRATPADALDEKRMSDEEYVALKRELSSTTLAHGAALSAYCLLGYGVAPGLSAALGSAGALGYLRLLQDYVDGVSESLENGNVSEADYTRNLVYEPVTDVGAMLSGAFGKVGGVYSRALLQRRLLVPTALVVFTACWNRLDLPFDFSYGATFCGFLCYKTAVLAKTWDILKPLLLEAPRER</sequence>
<gene>
    <name evidence="2" type="ORF">OSTLU_94013</name>
</gene>
<proteinExistence type="predicted"/>
<dbReference type="eggNOG" id="ENOG502R2ZH">
    <property type="taxonomic scope" value="Eukaryota"/>
</dbReference>
<dbReference type="RefSeq" id="XP_001422425.1">
    <property type="nucleotide sequence ID" value="XM_001422388.1"/>
</dbReference>
<dbReference type="AlphaFoldDB" id="A4SAF1"/>
<feature type="compositionally biased region" description="Low complexity" evidence="1">
    <location>
        <begin position="17"/>
        <end position="37"/>
    </location>
</feature>
<dbReference type="OrthoDB" id="3700at2759"/>
<protein>
    <submittedName>
        <fullName evidence="2">Uncharacterized protein</fullName>
    </submittedName>
</protein>
<dbReference type="EMBL" id="CP000599">
    <property type="protein sequence ID" value="ABP00742.1"/>
    <property type="molecule type" value="Genomic_DNA"/>
</dbReference>
<organism evidence="2 3">
    <name type="scientific">Ostreococcus lucimarinus (strain CCE9901)</name>
    <dbReference type="NCBI Taxonomy" id="436017"/>
    <lineage>
        <taxon>Eukaryota</taxon>
        <taxon>Viridiplantae</taxon>
        <taxon>Chlorophyta</taxon>
        <taxon>Mamiellophyceae</taxon>
        <taxon>Mamiellales</taxon>
        <taxon>Bathycoccaceae</taxon>
        <taxon>Ostreococcus</taxon>
    </lineage>
</organism>
<accession>A4SAF1</accession>